<protein>
    <recommendedName>
        <fullName evidence="4">DUF983 domain-containing protein</fullName>
    </recommendedName>
</protein>
<comment type="caution">
    <text evidence="2">The sequence shown here is derived from an EMBL/GenBank/DDBJ whole genome shotgun (WGS) entry which is preliminary data.</text>
</comment>
<accession>A0A419S5F9</accession>
<dbReference type="OrthoDB" id="9790326at2"/>
<keyword evidence="3" id="KW-1185">Reference proteome</keyword>
<dbReference type="AlphaFoldDB" id="A0A419S5F9"/>
<keyword evidence="1" id="KW-0472">Membrane</keyword>
<evidence type="ECO:0000313" key="3">
    <source>
        <dbReference type="Proteomes" id="UP000283433"/>
    </source>
</evidence>
<feature type="transmembrane region" description="Helical" evidence="1">
    <location>
        <begin position="82"/>
        <end position="101"/>
    </location>
</feature>
<evidence type="ECO:0000256" key="1">
    <source>
        <dbReference type="SAM" id="Phobius"/>
    </source>
</evidence>
<evidence type="ECO:0000313" key="2">
    <source>
        <dbReference type="EMBL" id="RKD15307.1"/>
    </source>
</evidence>
<feature type="transmembrane region" description="Helical" evidence="1">
    <location>
        <begin position="50"/>
        <end position="76"/>
    </location>
</feature>
<dbReference type="InterPro" id="IPR009325">
    <property type="entry name" value="DUF983"/>
</dbReference>
<sequence length="121" mass="14004">MTKISAGINEKCPRCRKGDIYKNSIFSWKYAAMHERCPYCNQKYEIEPGFFYAAMYVSYAFTVAELVIAGIAAFYTVGESNLWLLMAITISPVILLMTINFRYSRTILLHYLSPIKYQKDL</sequence>
<dbReference type="Proteomes" id="UP000283433">
    <property type="component" value="Unassembled WGS sequence"/>
</dbReference>
<reference evidence="2 3" key="1">
    <citation type="submission" date="2016-07" db="EMBL/GenBank/DDBJ databases">
        <title>Genome of Pelobium manganitolerans.</title>
        <authorList>
            <person name="Wu S."/>
            <person name="Wang G."/>
        </authorList>
    </citation>
    <scope>NUCLEOTIDE SEQUENCE [LARGE SCALE GENOMIC DNA]</scope>
    <source>
        <strain evidence="2 3">YS-25</strain>
    </source>
</reference>
<proteinExistence type="predicted"/>
<name>A0A419S5F9_9SPHI</name>
<gene>
    <name evidence="2" type="ORF">BCY91_06625</name>
</gene>
<organism evidence="2 3">
    <name type="scientific">Pelobium manganitolerans</name>
    <dbReference type="NCBI Taxonomy" id="1842495"/>
    <lineage>
        <taxon>Bacteria</taxon>
        <taxon>Pseudomonadati</taxon>
        <taxon>Bacteroidota</taxon>
        <taxon>Sphingobacteriia</taxon>
        <taxon>Sphingobacteriales</taxon>
        <taxon>Sphingobacteriaceae</taxon>
        <taxon>Pelobium</taxon>
    </lineage>
</organism>
<keyword evidence="1" id="KW-1133">Transmembrane helix</keyword>
<keyword evidence="1" id="KW-0812">Transmembrane</keyword>
<dbReference type="EMBL" id="MBTA01000025">
    <property type="protein sequence ID" value="RKD15307.1"/>
    <property type="molecule type" value="Genomic_DNA"/>
</dbReference>
<dbReference type="Pfam" id="PF06170">
    <property type="entry name" value="DUF983"/>
    <property type="match status" value="1"/>
</dbReference>
<evidence type="ECO:0008006" key="4">
    <source>
        <dbReference type="Google" id="ProtNLM"/>
    </source>
</evidence>